<reference evidence="2" key="1">
    <citation type="journal article" date="2020" name="Nat. Commun.">
        <title>Large-scale genome sequencing of mycorrhizal fungi provides insights into the early evolution of symbiotic traits.</title>
        <authorList>
            <person name="Miyauchi S."/>
            <person name="Kiss E."/>
            <person name="Kuo A."/>
            <person name="Drula E."/>
            <person name="Kohler A."/>
            <person name="Sanchez-Garcia M."/>
            <person name="Morin E."/>
            <person name="Andreopoulos B."/>
            <person name="Barry K.W."/>
            <person name="Bonito G."/>
            <person name="Buee M."/>
            <person name="Carver A."/>
            <person name="Chen C."/>
            <person name="Cichocki N."/>
            <person name="Clum A."/>
            <person name="Culley D."/>
            <person name="Crous P.W."/>
            <person name="Fauchery L."/>
            <person name="Girlanda M."/>
            <person name="Hayes R.D."/>
            <person name="Keri Z."/>
            <person name="LaButti K."/>
            <person name="Lipzen A."/>
            <person name="Lombard V."/>
            <person name="Magnuson J."/>
            <person name="Maillard F."/>
            <person name="Murat C."/>
            <person name="Nolan M."/>
            <person name="Ohm R.A."/>
            <person name="Pangilinan J."/>
            <person name="Pereira M.F."/>
            <person name="Perotto S."/>
            <person name="Peter M."/>
            <person name="Pfister S."/>
            <person name="Riley R."/>
            <person name="Sitrit Y."/>
            <person name="Stielow J.B."/>
            <person name="Szollosi G."/>
            <person name="Zifcakova L."/>
            <person name="Stursova M."/>
            <person name="Spatafora J.W."/>
            <person name="Tedersoo L."/>
            <person name="Vaario L.M."/>
            <person name="Yamada A."/>
            <person name="Yan M."/>
            <person name="Wang P."/>
            <person name="Xu J."/>
            <person name="Bruns T."/>
            <person name="Baldrian P."/>
            <person name="Vilgalys R."/>
            <person name="Dunand C."/>
            <person name="Henrissat B."/>
            <person name="Grigoriev I.V."/>
            <person name="Hibbett D."/>
            <person name="Nagy L.G."/>
            <person name="Martin F.M."/>
        </authorList>
    </citation>
    <scope>NUCLEOTIDE SEQUENCE</scope>
    <source>
        <strain evidence="2">UP504</strain>
    </source>
</reference>
<name>A0A9P6B609_9AGAM</name>
<dbReference type="EMBL" id="MU128935">
    <property type="protein sequence ID" value="KAF9516946.1"/>
    <property type="molecule type" value="Genomic_DNA"/>
</dbReference>
<dbReference type="AlphaFoldDB" id="A0A9P6B609"/>
<accession>A0A9P6B609</accession>
<evidence type="ECO:0000256" key="1">
    <source>
        <dbReference type="SAM" id="MobiDB-lite"/>
    </source>
</evidence>
<gene>
    <name evidence="2" type="ORF">BS47DRAFT_1340250</name>
</gene>
<evidence type="ECO:0000313" key="2">
    <source>
        <dbReference type="EMBL" id="KAF9516946.1"/>
    </source>
</evidence>
<sequence length="403" mass="46514">MAENSIPPPSRTTRFTLRKLYHDNCAPPHLGYDPCVQHIPSHFLHGPSPLRQCVLALENSKDQSPHVASRPPTRWRGARRLYEGPRLLKDVECHRLPPHLSLWQADRRERAAFFRGQHPPYFMCLSEVAICPIKDVEMACPSSDETMSSVDTQHPDWCPPSSHSERPPRWTLPRPLLDPEAGLRLRHIRIASACTLFPQLAVAMQTLLNKEIKAAMQREEMDLLAQIQNVTSRPSLGPRGLKRPRSDVGPTSQSERMLKKLRMAAVTASKPHPFVRRSFTELVAMQPQRSHLYASDFLAENEILERAWIESMMGRVQGVDLRKAFLLDCFMRDIRRTQHSETRFAILSIMDPRTTSRACRQKELAWLKEHGTFTFRNQVELYRRFASSWLPYRGQLPSPKKYH</sequence>
<keyword evidence="3" id="KW-1185">Reference proteome</keyword>
<evidence type="ECO:0000313" key="3">
    <source>
        <dbReference type="Proteomes" id="UP000886523"/>
    </source>
</evidence>
<comment type="caution">
    <text evidence="2">The sequence shown here is derived from an EMBL/GenBank/DDBJ whole genome shotgun (WGS) entry which is preliminary data.</text>
</comment>
<protein>
    <submittedName>
        <fullName evidence="2">Uncharacterized protein</fullName>
    </submittedName>
</protein>
<organism evidence="2 3">
    <name type="scientific">Hydnum rufescens UP504</name>
    <dbReference type="NCBI Taxonomy" id="1448309"/>
    <lineage>
        <taxon>Eukaryota</taxon>
        <taxon>Fungi</taxon>
        <taxon>Dikarya</taxon>
        <taxon>Basidiomycota</taxon>
        <taxon>Agaricomycotina</taxon>
        <taxon>Agaricomycetes</taxon>
        <taxon>Cantharellales</taxon>
        <taxon>Hydnaceae</taxon>
        <taxon>Hydnum</taxon>
    </lineage>
</organism>
<dbReference type="Proteomes" id="UP000886523">
    <property type="component" value="Unassembled WGS sequence"/>
</dbReference>
<proteinExistence type="predicted"/>
<feature type="region of interest" description="Disordered" evidence="1">
    <location>
        <begin position="233"/>
        <end position="253"/>
    </location>
</feature>
<feature type="region of interest" description="Disordered" evidence="1">
    <location>
        <begin position="144"/>
        <end position="173"/>
    </location>
</feature>